<feature type="region of interest" description="Disordered" evidence="1">
    <location>
        <begin position="1"/>
        <end position="205"/>
    </location>
</feature>
<gene>
    <name evidence="3" type="ORF">BCR38DRAFT_404285</name>
</gene>
<evidence type="ECO:0000313" key="3">
    <source>
        <dbReference type="EMBL" id="ORY71166.1"/>
    </source>
</evidence>
<reference evidence="3 4" key="1">
    <citation type="submission" date="2016-07" db="EMBL/GenBank/DDBJ databases">
        <title>Pervasive Adenine N6-methylation of Active Genes in Fungi.</title>
        <authorList>
            <consortium name="DOE Joint Genome Institute"/>
            <person name="Mondo S.J."/>
            <person name="Dannebaum R.O."/>
            <person name="Kuo R.C."/>
            <person name="Labutti K."/>
            <person name="Haridas S."/>
            <person name="Kuo A."/>
            <person name="Salamov A."/>
            <person name="Ahrendt S.R."/>
            <person name="Lipzen A."/>
            <person name="Sullivan W."/>
            <person name="Andreopoulos W.B."/>
            <person name="Clum A."/>
            <person name="Lindquist E."/>
            <person name="Daum C."/>
            <person name="Ramamoorthy G.K."/>
            <person name="Gryganskyi A."/>
            <person name="Culley D."/>
            <person name="Magnuson J.K."/>
            <person name="James T.Y."/>
            <person name="O'Malley M.A."/>
            <person name="Stajich J.E."/>
            <person name="Spatafora J.W."/>
            <person name="Visel A."/>
            <person name="Grigoriev I.V."/>
        </authorList>
    </citation>
    <scope>NUCLEOTIDE SEQUENCE [LARGE SCALE GENOMIC DNA]</scope>
    <source>
        <strain evidence="3 4">CBS 129021</strain>
    </source>
</reference>
<keyword evidence="4" id="KW-1185">Reference proteome</keyword>
<dbReference type="OrthoDB" id="2289918at2759"/>
<feature type="compositionally biased region" description="Acidic residues" evidence="1">
    <location>
        <begin position="41"/>
        <end position="53"/>
    </location>
</feature>
<dbReference type="Proteomes" id="UP000193689">
    <property type="component" value="Unassembled WGS sequence"/>
</dbReference>
<evidence type="ECO:0000256" key="1">
    <source>
        <dbReference type="SAM" id="MobiDB-lite"/>
    </source>
</evidence>
<protein>
    <submittedName>
        <fullName evidence="3">Asx homology domain-domain-containing protein</fullName>
    </submittedName>
</protein>
<evidence type="ECO:0000313" key="4">
    <source>
        <dbReference type="Proteomes" id="UP000193689"/>
    </source>
</evidence>
<feature type="compositionally biased region" description="Polar residues" evidence="1">
    <location>
        <begin position="107"/>
        <end position="121"/>
    </location>
</feature>
<feature type="compositionally biased region" description="Polar residues" evidence="1">
    <location>
        <begin position="416"/>
        <end position="427"/>
    </location>
</feature>
<feature type="region of interest" description="Disordered" evidence="1">
    <location>
        <begin position="352"/>
        <end position="427"/>
    </location>
</feature>
<feature type="compositionally biased region" description="Polar residues" evidence="1">
    <location>
        <begin position="145"/>
        <end position="160"/>
    </location>
</feature>
<feature type="compositionally biased region" description="Basic and acidic residues" evidence="1">
    <location>
        <begin position="374"/>
        <end position="402"/>
    </location>
</feature>
<comment type="caution">
    <text evidence="3">The sequence shown here is derived from an EMBL/GenBank/DDBJ whole genome shotgun (WGS) entry which is preliminary data.</text>
</comment>
<dbReference type="Pfam" id="PF13919">
    <property type="entry name" value="ASXH"/>
    <property type="match status" value="1"/>
</dbReference>
<feature type="domain" description="ASX DEUBAD" evidence="2">
    <location>
        <begin position="204"/>
        <end position="318"/>
    </location>
</feature>
<dbReference type="AlphaFoldDB" id="A0A1Y2EIV9"/>
<dbReference type="RefSeq" id="XP_040720758.1">
    <property type="nucleotide sequence ID" value="XM_040857834.1"/>
</dbReference>
<evidence type="ECO:0000259" key="2">
    <source>
        <dbReference type="Pfam" id="PF13919"/>
    </source>
</evidence>
<dbReference type="InParanoid" id="A0A1Y2EIV9"/>
<dbReference type="EMBL" id="MCFJ01000001">
    <property type="protein sequence ID" value="ORY71166.1"/>
    <property type="molecule type" value="Genomic_DNA"/>
</dbReference>
<dbReference type="GeneID" id="63774046"/>
<sequence length="427" mass="46623">MAVPRGMNGEHGQSRKHQISESEPGAEIEMIISASKKAEILDSEDEMEDEVDEDTPKGKTVGRGRAKPPTTTRGRRKAPRETSAEATKSTGRSQKPSGPAEAPAISQPINSGASSSLSSVPDSEAPDLMNLDEVPLDPGLDHNNIDTSSHPTNNANTSNDLIAMAAGSPTVSDRSFGKRKAPKKNSGDSPTNAPKHMLDDPVEATTNPKSAVGRANLRDVLLSSQAWNCLTASDKKMLLDLMPDDKEIKNKDTDECELDIEKLRNNDDFRFDIARYQENLREGKHDPFWISQAVGAHEKRCQGEYTQFEAEKFARDWGMGMHDAPAETAEKPPEAVDATLKDDMEEVDERLGKTTVTERHAEVQKGADPNRVVGADEHHEAHKGFVADKQGEPRAAHAEEQSQARQTTTRVEHNSENGAVATNTELK</sequence>
<proteinExistence type="predicted"/>
<name>A0A1Y2EIV9_9PEZI</name>
<feature type="compositionally biased region" description="Basic and acidic residues" evidence="1">
    <location>
        <begin position="352"/>
        <end position="365"/>
    </location>
</feature>
<dbReference type="InterPro" id="IPR028020">
    <property type="entry name" value="ASX_DEUBAD_dom"/>
</dbReference>
<accession>A0A1Y2EIV9</accession>
<feature type="compositionally biased region" description="Polar residues" evidence="1">
    <location>
        <begin position="84"/>
        <end position="96"/>
    </location>
</feature>
<dbReference type="STRING" id="1141098.A0A1Y2EIV9"/>
<organism evidence="3 4">
    <name type="scientific">Pseudomassariella vexata</name>
    <dbReference type="NCBI Taxonomy" id="1141098"/>
    <lineage>
        <taxon>Eukaryota</taxon>
        <taxon>Fungi</taxon>
        <taxon>Dikarya</taxon>
        <taxon>Ascomycota</taxon>
        <taxon>Pezizomycotina</taxon>
        <taxon>Sordariomycetes</taxon>
        <taxon>Xylariomycetidae</taxon>
        <taxon>Amphisphaeriales</taxon>
        <taxon>Pseudomassariaceae</taxon>
        <taxon>Pseudomassariella</taxon>
    </lineage>
</organism>